<organism evidence="2">
    <name type="scientific">marine sediment metagenome</name>
    <dbReference type="NCBI Taxonomy" id="412755"/>
    <lineage>
        <taxon>unclassified sequences</taxon>
        <taxon>metagenomes</taxon>
        <taxon>ecological metagenomes</taxon>
    </lineage>
</organism>
<protein>
    <submittedName>
        <fullName evidence="2">Uncharacterized protein</fullName>
    </submittedName>
</protein>
<dbReference type="EMBL" id="LAZR01000873">
    <property type="protein sequence ID" value="KKN55750.1"/>
    <property type="molecule type" value="Genomic_DNA"/>
</dbReference>
<sequence length="68" mass="7836">MPKYRIIRALMGMKHSPAGKKYLADKKKNKMKGKENVYFKGNTRESMESRLKKAGLSDEDIRSFRGKG</sequence>
<name>A0A0F9RGX2_9ZZZZ</name>
<gene>
    <name evidence="2" type="ORF">LCGC14_0578990</name>
</gene>
<comment type="caution">
    <text evidence="2">The sequence shown here is derived from an EMBL/GenBank/DDBJ whole genome shotgun (WGS) entry which is preliminary data.</text>
</comment>
<evidence type="ECO:0000313" key="2">
    <source>
        <dbReference type="EMBL" id="KKN55750.1"/>
    </source>
</evidence>
<accession>A0A0F9RGX2</accession>
<dbReference type="AlphaFoldDB" id="A0A0F9RGX2"/>
<proteinExistence type="predicted"/>
<evidence type="ECO:0000256" key="1">
    <source>
        <dbReference type="SAM" id="MobiDB-lite"/>
    </source>
</evidence>
<reference evidence="2" key="1">
    <citation type="journal article" date="2015" name="Nature">
        <title>Complex archaea that bridge the gap between prokaryotes and eukaryotes.</title>
        <authorList>
            <person name="Spang A."/>
            <person name="Saw J.H."/>
            <person name="Jorgensen S.L."/>
            <person name="Zaremba-Niedzwiedzka K."/>
            <person name="Martijn J."/>
            <person name="Lind A.E."/>
            <person name="van Eijk R."/>
            <person name="Schleper C."/>
            <person name="Guy L."/>
            <person name="Ettema T.J."/>
        </authorList>
    </citation>
    <scope>NUCLEOTIDE SEQUENCE</scope>
</reference>
<feature type="region of interest" description="Disordered" evidence="1">
    <location>
        <begin position="48"/>
        <end position="68"/>
    </location>
</feature>